<evidence type="ECO:0000313" key="3">
    <source>
        <dbReference type="Proteomes" id="UP001066276"/>
    </source>
</evidence>
<feature type="region of interest" description="Disordered" evidence="1">
    <location>
        <begin position="71"/>
        <end position="150"/>
    </location>
</feature>
<gene>
    <name evidence="2" type="ORF">NDU88_003917</name>
</gene>
<dbReference type="EMBL" id="JANPWB010000010">
    <property type="protein sequence ID" value="KAJ1137519.1"/>
    <property type="molecule type" value="Genomic_DNA"/>
</dbReference>
<evidence type="ECO:0000256" key="1">
    <source>
        <dbReference type="SAM" id="MobiDB-lite"/>
    </source>
</evidence>
<comment type="caution">
    <text evidence="2">The sequence shown here is derived from an EMBL/GenBank/DDBJ whole genome shotgun (WGS) entry which is preliminary data.</text>
</comment>
<dbReference type="Proteomes" id="UP001066276">
    <property type="component" value="Chromosome 6"/>
</dbReference>
<protein>
    <submittedName>
        <fullName evidence="2">Uncharacterized protein</fullName>
    </submittedName>
</protein>
<name>A0AAV7QB30_PLEWA</name>
<organism evidence="2 3">
    <name type="scientific">Pleurodeles waltl</name>
    <name type="common">Iberian ribbed newt</name>
    <dbReference type="NCBI Taxonomy" id="8319"/>
    <lineage>
        <taxon>Eukaryota</taxon>
        <taxon>Metazoa</taxon>
        <taxon>Chordata</taxon>
        <taxon>Craniata</taxon>
        <taxon>Vertebrata</taxon>
        <taxon>Euteleostomi</taxon>
        <taxon>Amphibia</taxon>
        <taxon>Batrachia</taxon>
        <taxon>Caudata</taxon>
        <taxon>Salamandroidea</taxon>
        <taxon>Salamandridae</taxon>
        <taxon>Pleurodelinae</taxon>
        <taxon>Pleurodeles</taxon>
    </lineage>
</organism>
<accession>A0AAV7QB30</accession>
<proteinExistence type="predicted"/>
<feature type="compositionally biased region" description="Polar residues" evidence="1">
    <location>
        <begin position="90"/>
        <end position="103"/>
    </location>
</feature>
<reference evidence="2" key="1">
    <citation type="journal article" date="2022" name="bioRxiv">
        <title>Sequencing and chromosome-scale assembly of the giantPleurodeles waltlgenome.</title>
        <authorList>
            <person name="Brown T."/>
            <person name="Elewa A."/>
            <person name="Iarovenko S."/>
            <person name="Subramanian E."/>
            <person name="Araus A.J."/>
            <person name="Petzold A."/>
            <person name="Susuki M."/>
            <person name="Suzuki K.-i.T."/>
            <person name="Hayashi T."/>
            <person name="Toyoda A."/>
            <person name="Oliveira C."/>
            <person name="Osipova E."/>
            <person name="Leigh N.D."/>
            <person name="Simon A."/>
            <person name="Yun M.H."/>
        </authorList>
    </citation>
    <scope>NUCLEOTIDE SEQUENCE</scope>
    <source>
        <strain evidence="2">20211129_DDA</strain>
        <tissue evidence="2">Liver</tissue>
    </source>
</reference>
<sequence length="150" mass="15829">MSAATSRIRRLCSRRRHNDCVQRAASVTRSAALVSLMQLFVLGVPSSCQCRPHRRAAPRLLGRHPAARLKISAPWLPGGRPRTLAPAGSPGQSLSVPGSTTSRRCPLSGPAASASPGPESQRPQQRAPAGASDGPDHRPHGPRFLAGTRV</sequence>
<keyword evidence="3" id="KW-1185">Reference proteome</keyword>
<evidence type="ECO:0000313" key="2">
    <source>
        <dbReference type="EMBL" id="KAJ1137519.1"/>
    </source>
</evidence>
<dbReference type="AlphaFoldDB" id="A0AAV7QB30"/>